<reference evidence="3 4" key="1">
    <citation type="submission" date="2021-01" db="EMBL/GenBank/DDBJ databases">
        <title>Whole genome shotgun sequence of Actinoplanes durhamensis NBRC 14914.</title>
        <authorList>
            <person name="Komaki H."/>
            <person name="Tamura T."/>
        </authorList>
    </citation>
    <scope>NUCLEOTIDE SEQUENCE [LARGE SCALE GENOMIC DNA]</scope>
    <source>
        <strain evidence="3 4">NBRC 14914</strain>
    </source>
</reference>
<dbReference type="InterPro" id="IPR004276">
    <property type="entry name" value="GlycoTrans_28_N"/>
</dbReference>
<dbReference type="CDD" id="cd03784">
    <property type="entry name" value="GT1_Gtf-like"/>
    <property type="match status" value="1"/>
</dbReference>
<dbReference type="Pfam" id="PF06722">
    <property type="entry name" value="EryCIII-like_C"/>
    <property type="match status" value="1"/>
</dbReference>
<keyword evidence="3" id="KW-0808">Transferase</keyword>
<evidence type="ECO:0000313" key="3">
    <source>
        <dbReference type="EMBL" id="GIE00512.1"/>
    </source>
</evidence>
<dbReference type="InterPro" id="IPR002213">
    <property type="entry name" value="UDP_glucos_trans"/>
</dbReference>
<gene>
    <name evidence="3" type="ORF">Adu01nite_18620</name>
</gene>
<dbReference type="InterPro" id="IPR050426">
    <property type="entry name" value="Glycosyltransferase_28"/>
</dbReference>
<keyword evidence="4" id="KW-1185">Reference proteome</keyword>
<evidence type="ECO:0000313" key="4">
    <source>
        <dbReference type="Proteomes" id="UP000637628"/>
    </source>
</evidence>
<feature type="domain" description="Erythromycin biosynthesis protein CIII-like C-terminal" evidence="2">
    <location>
        <begin position="287"/>
        <end position="381"/>
    </location>
</feature>
<dbReference type="PANTHER" id="PTHR48050">
    <property type="entry name" value="STEROL 3-BETA-GLUCOSYLTRANSFERASE"/>
    <property type="match status" value="1"/>
</dbReference>
<dbReference type="Gene3D" id="3.40.50.2000">
    <property type="entry name" value="Glycogen Phosphorylase B"/>
    <property type="match status" value="2"/>
</dbReference>
<dbReference type="InterPro" id="IPR010610">
    <property type="entry name" value="EryCIII-like_C"/>
</dbReference>
<dbReference type="Pfam" id="PF03033">
    <property type="entry name" value="Glyco_transf_28"/>
    <property type="match status" value="1"/>
</dbReference>
<dbReference type="SUPFAM" id="SSF53756">
    <property type="entry name" value="UDP-Glycosyltransferase/glycogen phosphorylase"/>
    <property type="match status" value="1"/>
</dbReference>
<dbReference type="Proteomes" id="UP000637628">
    <property type="component" value="Unassembled WGS sequence"/>
</dbReference>
<comment type="caution">
    <text evidence="3">The sequence shown here is derived from an EMBL/GenBank/DDBJ whole genome shotgun (WGS) entry which is preliminary data.</text>
</comment>
<dbReference type="EMBL" id="BOML01000017">
    <property type="protein sequence ID" value="GIE00512.1"/>
    <property type="molecule type" value="Genomic_DNA"/>
</dbReference>
<protein>
    <submittedName>
        <fullName evidence="3">Glycosyl transferase</fullName>
    </submittedName>
</protein>
<dbReference type="PANTHER" id="PTHR48050:SF13">
    <property type="entry name" value="STEROL 3-BETA-GLUCOSYLTRANSFERASE UGT80A2"/>
    <property type="match status" value="1"/>
</dbReference>
<dbReference type="GO" id="GO:0016740">
    <property type="term" value="F:transferase activity"/>
    <property type="evidence" value="ECO:0007669"/>
    <property type="project" value="UniProtKB-KW"/>
</dbReference>
<evidence type="ECO:0000259" key="1">
    <source>
        <dbReference type="Pfam" id="PF03033"/>
    </source>
</evidence>
<evidence type="ECO:0000259" key="2">
    <source>
        <dbReference type="Pfam" id="PF06722"/>
    </source>
</evidence>
<organism evidence="3 4">
    <name type="scientific">Paractinoplanes durhamensis</name>
    <dbReference type="NCBI Taxonomy" id="113563"/>
    <lineage>
        <taxon>Bacteria</taxon>
        <taxon>Bacillati</taxon>
        <taxon>Actinomycetota</taxon>
        <taxon>Actinomycetes</taxon>
        <taxon>Micromonosporales</taxon>
        <taxon>Micromonosporaceae</taxon>
        <taxon>Paractinoplanes</taxon>
    </lineage>
</organism>
<name>A0ABQ3YSF4_9ACTN</name>
<feature type="domain" description="Glycosyltransferase family 28 N-terminal" evidence="1">
    <location>
        <begin position="2"/>
        <end position="61"/>
    </location>
</feature>
<accession>A0ABQ3YSF4</accession>
<sequence length="396" mass="42092">MGDVAPFTGLAGRLRAAGHTVTLATHEPFRSLVEALGLGFVPIPGDLRETLERTVDGGGPRALARMFALARPLVAQLGAGIVRAVEQARPDAMVLSTLVAPLGYQVAEAFGIRRASVFLQPVHPSREFGPVLAGGRSFGPYGNLALGHVTFRAVEALYAGTIRSLRRDLGLPRTSLGALRRAQEFREPMFHGFSPAVVPRPADWHPSLRVTGYWWPAASPDKADKRLDDFLAGEKPVFIGFGSMAPGRGPELAETVVRAVRQAGVRAVLQAGWSGLAAADGDDLLSIGEMPHEQLFPRMAAVVHHAGAGTTAAALRAGVPAVAVPRLADQPFWARRLHRLGAAPAPIRLEVDALAAALREVTGNPHYAARAQALSARIRAEDGAAPVLDWLTTPYR</sequence>
<proteinExistence type="predicted"/>